<comment type="similarity">
    <text evidence="1">Belongs to the sigma-70 factor family. ECF subfamily.</text>
</comment>
<evidence type="ECO:0000256" key="2">
    <source>
        <dbReference type="ARBA" id="ARBA00011344"/>
    </source>
</evidence>
<feature type="domain" description="RNA polymerase sigma-70 region 2" evidence="6">
    <location>
        <begin position="26"/>
        <end position="87"/>
    </location>
</feature>
<comment type="caution">
    <text evidence="9">The sequence shown here is derived from an EMBL/GenBank/DDBJ whole genome shotgun (WGS) entry which is preliminary data.</text>
</comment>
<accession>A0A8J3PZL9</accession>
<dbReference type="InterPro" id="IPR013249">
    <property type="entry name" value="RNA_pol_sigma70_r4_t2"/>
</dbReference>
<keyword evidence="9" id="KW-0240">DNA-directed RNA polymerase</keyword>
<dbReference type="Pfam" id="PF04542">
    <property type="entry name" value="Sigma70_r2"/>
    <property type="match status" value="1"/>
</dbReference>
<dbReference type="SUPFAM" id="SSF88659">
    <property type="entry name" value="Sigma3 and sigma4 domains of RNA polymerase sigma factors"/>
    <property type="match status" value="1"/>
</dbReference>
<dbReference type="InterPro" id="IPR037401">
    <property type="entry name" value="SnoaL-like"/>
</dbReference>
<dbReference type="InterPro" id="IPR013325">
    <property type="entry name" value="RNA_pol_sigma_r2"/>
</dbReference>
<dbReference type="GO" id="GO:0003677">
    <property type="term" value="F:DNA binding"/>
    <property type="evidence" value="ECO:0007669"/>
    <property type="project" value="InterPro"/>
</dbReference>
<comment type="subunit">
    <text evidence="2">Interacts transiently with the RNA polymerase catalytic core formed by RpoA, RpoB, RpoC and RpoZ (2 alpha, 1 beta, 1 beta' and 1 omega subunit) to form the RNA polymerase holoenzyme that can initiate transcription.</text>
</comment>
<evidence type="ECO:0000259" key="6">
    <source>
        <dbReference type="Pfam" id="PF04542"/>
    </source>
</evidence>
<keyword evidence="3" id="KW-0805">Transcription regulation</keyword>
<reference evidence="9 10" key="1">
    <citation type="submission" date="2021-01" db="EMBL/GenBank/DDBJ databases">
        <title>Whole genome shotgun sequence of Planotetraspora kaengkrachanensis NBRC 104272.</title>
        <authorList>
            <person name="Komaki H."/>
            <person name="Tamura T."/>
        </authorList>
    </citation>
    <scope>NUCLEOTIDE SEQUENCE [LARGE SCALE GENOMIC DNA]</scope>
    <source>
        <strain evidence="9 10">NBRC 104272</strain>
    </source>
</reference>
<dbReference type="NCBIfam" id="TIGR02937">
    <property type="entry name" value="sigma70-ECF"/>
    <property type="match status" value="1"/>
</dbReference>
<dbReference type="SUPFAM" id="SSF54427">
    <property type="entry name" value="NTF2-like"/>
    <property type="match status" value="1"/>
</dbReference>
<evidence type="ECO:0000256" key="3">
    <source>
        <dbReference type="ARBA" id="ARBA00023015"/>
    </source>
</evidence>
<dbReference type="InterPro" id="IPR014284">
    <property type="entry name" value="RNA_pol_sigma-70_dom"/>
</dbReference>
<sequence length="326" mass="35872">MPAPARTAGWAGFKGRGLGVSKVEEFEELRPLLFSIAYRILGSVGEAEDAVQETWLRFDGSATQPTSTKALLSAAVTRISIDVLRSARVRREQYVGPWFPEPLLSDPYQDPARSVELADSVSMAALLLLERLSPLERAVFVLREVFGFGFDEVAAAVGRSEAACRQLLVRARRHMEAGRPRFEAVREEREELASRFFDALREGDVAGLRELLAADVSMVGDGGGKAPQLARAVIGAENVARLLASVFPQMARIDVTFEPHEVNGQPGAIFRDRDGKVLHTLALDVLDGQIQTIRSVINPDKLRHVGPVADAWAIDREVRRARRPTE</sequence>
<protein>
    <submittedName>
        <fullName evidence="9">DNA-directed RNA polymerase sigma-70 factor</fullName>
    </submittedName>
</protein>
<dbReference type="InterPro" id="IPR013324">
    <property type="entry name" value="RNA_pol_sigma_r3/r4-like"/>
</dbReference>
<evidence type="ECO:0000256" key="4">
    <source>
        <dbReference type="ARBA" id="ARBA00023082"/>
    </source>
</evidence>
<feature type="domain" description="SnoaL-like" evidence="8">
    <location>
        <begin position="194"/>
        <end position="270"/>
    </location>
</feature>
<dbReference type="Pfam" id="PF08281">
    <property type="entry name" value="Sigma70_r4_2"/>
    <property type="match status" value="1"/>
</dbReference>
<dbReference type="AlphaFoldDB" id="A0A8J3PZL9"/>
<feature type="domain" description="RNA polymerase sigma factor 70 region 4 type 2" evidence="7">
    <location>
        <begin position="124"/>
        <end position="175"/>
    </location>
</feature>
<dbReference type="InterPro" id="IPR032710">
    <property type="entry name" value="NTF2-like_dom_sf"/>
</dbReference>
<dbReference type="InterPro" id="IPR036388">
    <property type="entry name" value="WH-like_DNA-bd_sf"/>
</dbReference>
<dbReference type="NCBIfam" id="TIGR02957">
    <property type="entry name" value="SigX4"/>
    <property type="match status" value="1"/>
</dbReference>
<evidence type="ECO:0000313" key="10">
    <source>
        <dbReference type="Proteomes" id="UP000630097"/>
    </source>
</evidence>
<dbReference type="Pfam" id="PF12680">
    <property type="entry name" value="SnoaL_2"/>
    <property type="match status" value="1"/>
</dbReference>
<dbReference type="Proteomes" id="UP000630097">
    <property type="component" value="Unassembled WGS sequence"/>
</dbReference>
<name>A0A8J3PZL9_9ACTN</name>
<dbReference type="PANTHER" id="PTHR30173:SF36">
    <property type="entry name" value="ECF RNA POLYMERASE SIGMA FACTOR SIGJ"/>
    <property type="match status" value="1"/>
</dbReference>
<dbReference type="SUPFAM" id="SSF88946">
    <property type="entry name" value="Sigma2 domain of RNA polymerase sigma factors"/>
    <property type="match status" value="1"/>
</dbReference>
<organism evidence="9 10">
    <name type="scientific">Planotetraspora kaengkrachanensis</name>
    <dbReference type="NCBI Taxonomy" id="575193"/>
    <lineage>
        <taxon>Bacteria</taxon>
        <taxon>Bacillati</taxon>
        <taxon>Actinomycetota</taxon>
        <taxon>Actinomycetes</taxon>
        <taxon>Streptosporangiales</taxon>
        <taxon>Streptosporangiaceae</taxon>
        <taxon>Planotetraspora</taxon>
    </lineage>
</organism>
<dbReference type="PANTHER" id="PTHR30173">
    <property type="entry name" value="SIGMA 19 FACTOR"/>
    <property type="match status" value="1"/>
</dbReference>
<dbReference type="GO" id="GO:0006352">
    <property type="term" value="P:DNA-templated transcription initiation"/>
    <property type="evidence" value="ECO:0007669"/>
    <property type="project" value="InterPro"/>
</dbReference>
<dbReference type="GO" id="GO:0000428">
    <property type="term" value="C:DNA-directed RNA polymerase complex"/>
    <property type="evidence" value="ECO:0007669"/>
    <property type="project" value="UniProtKB-KW"/>
</dbReference>
<evidence type="ECO:0000256" key="5">
    <source>
        <dbReference type="ARBA" id="ARBA00023163"/>
    </source>
</evidence>
<evidence type="ECO:0000256" key="1">
    <source>
        <dbReference type="ARBA" id="ARBA00010641"/>
    </source>
</evidence>
<dbReference type="Gene3D" id="1.10.1740.10">
    <property type="match status" value="1"/>
</dbReference>
<gene>
    <name evidence="9" type="ORF">Pka01_71730</name>
</gene>
<dbReference type="InterPro" id="IPR052704">
    <property type="entry name" value="ECF_Sigma-70_Domain"/>
</dbReference>
<evidence type="ECO:0000259" key="8">
    <source>
        <dbReference type="Pfam" id="PF12680"/>
    </source>
</evidence>
<dbReference type="InterPro" id="IPR007627">
    <property type="entry name" value="RNA_pol_sigma70_r2"/>
</dbReference>
<dbReference type="Gene3D" id="3.10.450.50">
    <property type="match status" value="1"/>
</dbReference>
<keyword evidence="10" id="KW-1185">Reference proteome</keyword>
<dbReference type="Gene3D" id="1.10.10.10">
    <property type="entry name" value="Winged helix-like DNA-binding domain superfamily/Winged helix DNA-binding domain"/>
    <property type="match status" value="1"/>
</dbReference>
<evidence type="ECO:0000259" key="7">
    <source>
        <dbReference type="Pfam" id="PF08281"/>
    </source>
</evidence>
<evidence type="ECO:0000313" key="9">
    <source>
        <dbReference type="EMBL" id="GIG84046.1"/>
    </source>
</evidence>
<proteinExistence type="inferred from homology"/>
<dbReference type="NCBIfam" id="NF007214">
    <property type="entry name" value="PRK09636.1"/>
    <property type="match status" value="1"/>
</dbReference>
<keyword evidence="5" id="KW-0804">Transcription</keyword>
<dbReference type="InterPro" id="IPR014303">
    <property type="entry name" value="RNA_pol_sigma-70_ECF"/>
</dbReference>
<keyword evidence="4" id="KW-0731">Sigma factor</keyword>
<dbReference type="GO" id="GO:0016987">
    <property type="term" value="F:sigma factor activity"/>
    <property type="evidence" value="ECO:0007669"/>
    <property type="project" value="UniProtKB-KW"/>
</dbReference>
<dbReference type="EMBL" id="BONV01000047">
    <property type="protein sequence ID" value="GIG84046.1"/>
    <property type="molecule type" value="Genomic_DNA"/>
</dbReference>